<proteinExistence type="predicted"/>
<reference evidence="1" key="1">
    <citation type="journal article" date="2021" name="Genome Biol. Evol.">
        <title>A High-Quality Reference Genome for a Parasitic Bivalve with Doubly Uniparental Inheritance (Bivalvia: Unionida).</title>
        <authorList>
            <person name="Smith C.H."/>
        </authorList>
    </citation>
    <scope>NUCLEOTIDE SEQUENCE</scope>
    <source>
        <strain evidence="1">CHS0354</strain>
    </source>
</reference>
<reference evidence="1" key="2">
    <citation type="journal article" date="2021" name="Genome Biol. Evol.">
        <title>Developing a high-quality reference genome for a parasitic bivalve with doubly uniparental inheritance (Bivalvia: Unionida).</title>
        <authorList>
            <person name="Smith C.H."/>
        </authorList>
    </citation>
    <scope>NUCLEOTIDE SEQUENCE</scope>
    <source>
        <strain evidence="1">CHS0354</strain>
        <tissue evidence="1">Mantle</tissue>
    </source>
</reference>
<sequence length="124" mass="14215">MGPSDVGVHLVKARSTNRHRQAPADDLNHKNNLFAKWRRRRKQDEAYWLPIKLNPACAQHAWRQTYHNHSVDDLSSDGGGNLTPARCKPNLLHFFMNNAEFLVFTCTILKFRLLAKADDTGSVY</sequence>
<name>A0AAE0VHI5_9BIVA</name>
<comment type="caution">
    <text evidence="1">The sequence shown here is derived from an EMBL/GenBank/DDBJ whole genome shotgun (WGS) entry which is preliminary data.</text>
</comment>
<evidence type="ECO:0000313" key="1">
    <source>
        <dbReference type="EMBL" id="KAK3578129.1"/>
    </source>
</evidence>
<reference evidence="1" key="3">
    <citation type="submission" date="2023-05" db="EMBL/GenBank/DDBJ databases">
        <authorList>
            <person name="Smith C.H."/>
        </authorList>
    </citation>
    <scope>NUCLEOTIDE SEQUENCE</scope>
    <source>
        <strain evidence="1">CHS0354</strain>
        <tissue evidence="1">Mantle</tissue>
    </source>
</reference>
<evidence type="ECO:0000313" key="2">
    <source>
        <dbReference type="Proteomes" id="UP001195483"/>
    </source>
</evidence>
<organism evidence="1 2">
    <name type="scientific">Potamilus streckersoni</name>
    <dbReference type="NCBI Taxonomy" id="2493646"/>
    <lineage>
        <taxon>Eukaryota</taxon>
        <taxon>Metazoa</taxon>
        <taxon>Spiralia</taxon>
        <taxon>Lophotrochozoa</taxon>
        <taxon>Mollusca</taxon>
        <taxon>Bivalvia</taxon>
        <taxon>Autobranchia</taxon>
        <taxon>Heteroconchia</taxon>
        <taxon>Palaeoheterodonta</taxon>
        <taxon>Unionida</taxon>
        <taxon>Unionoidea</taxon>
        <taxon>Unionidae</taxon>
        <taxon>Ambleminae</taxon>
        <taxon>Lampsilini</taxon>
        <taxon>Potamilus</taxon>
    </lineage>
</organism>
<keyword evidence="2" id="KW-1185">Reference proteome</keyword>
<dbReference type="Proteomes" id="UP001195483">
    <property type="component" value="Unassembled WGS sequence"/>
</dbReference>
<gene>
    <name evidence="1" type="ORF">CHS0354_010080</name>
</gene>
<accession>A0AAE0VHI5</accession>
<protein>
    <submittedName>
        <fullName evidence="1">Uncharacterized protein</fullName>
    </submittedName>
</protein>
<dbReference type="AlphaFoldDB" id="A0AAE0VHI5"/>
<dbReference type="EMBL" id="JAEAOA010000633">
    <property type="protein sequence ID" value="KAK3578129.1"/>
    <property type="molecule type" value="Genomic_DNA"/>
</dbReference>